<dbReference type="GO" id="GO:0005739">
    <property type="term" value="C:mitochondrion"/>
    <property type="evidence" value="ECO:0007669"/>
    <property type="project" value="TreeGrafter"/>
</dbReference>
<protein>
    <recommendedName>
        <fullName evidence="1">Fumarate lyase N-terminal domain-containing protein</fullName>
    </recommendedName>
</protein>
<dbReference type="GO" id="GO:0006108">
    <property type="term" value="P:malate metabolic process"/>
    <property type="evidence" value="ECO:0007669"/>
    <property type="project" value="TreeGrafter"/>
</dbReference>
<dbReference type="SUPFAM" id="SSF48557">
    <property type="entry name" value="L-aspartase-like"/>
    <property type="match status" value="2"/>
</dbReference>
<dbReference type="GO" id="GO:0006106">
    <property type="term" value="P:fumarate metabolic process"/>
    <property type="evidence" value="ECO:0007669"/>
    <property type="project" value="InterPro"/>
</dbReference>
<dbReference type="GO" id="GO:0004333">
    <property type="term" value="F:fumarate hydratase activity"/>
    <property type="evidence" value="ECO:0007669"/>
    <property type="project" value="InterPro"/>
</dbReference>
<organism evidence="2 3">
    <name type="scientific">Camellia sinensis</name>
    <name type="common">Tea plant</name>
    <name type="synonym">Thea sinensis</name>
    <dbReference type="NCBI Taxonomy" id="4442"/>
    <lineage>
        <taxon>Eukaryota</taxon>
        <taxon>Viridiplantae</taxon>
        <taxon>Streptophyta</taxon>
        <taxon>Embryophyta</taxon>
        <taxon>Tracheophyta</taxon>
        <taxon>Spermatophyta</taxon>
        <taxon>Magnoliopsida</taxon>
        <taxon>eudicotyledons</taxon>
        <taxon>Gunneridae</taxon>
        <taxon>Pentapetalae</taxon>
        <taxon>asterids</taxon>
        <taxon>Ericales</taxon>
        <taxon>Theaceae</taxon>
        <taxon>Camellia</taxon>
    </lineage>
</organism>
<feature type="domain" description="Fumarate lyase N-terminal" evidence="1">
    <location>
        <begin position="81"/>
        <end position="153"/>
    </location>
</feature>
<evidence type="ECO:0000259" key="1">
    <source>
        <dbReference type="Pfam" id="PF00206"/>
    </source>
</evidence>
<reference evidence="3" key="1">
    <citation type="journal article" date="2020" name="Nat. Commun.">
        <title>Genome assembly of wild tea tree DASZ reveals pedigree and selection history of tea varieties.</title>
        <authorList>
            <person name="Zhang W."/>
            <person name="Zhang Y."/>
            <person name="Qiu H."/>
            <person name="Guo Y."/>
            <person name="Wan H."/>
            <person name="Zhang X."/>
            <person name="Scossa F."/>
            <person name="Alseekh S."/>
            <person name="Zhang Q."/>
            <person name="Wang P."/>
            <person name="Xu L."/>
            <person name="Schmidt M.H."/>
            <person name="Jia X."/>
            <person name="Li D."/>
            <person name="Zhu A."/>
            <person name="Guo F."/>
            <person name="Chen W."/>
            <person name="Ni D."/>
            <person name="Usadel B."/>
            <person name="Fernie A.R."/>
            <person name="Wen W."/>
        </authorList>
    </citation>
    <scope>NUCLEOTIDE SEQUENCE [LARGE SCALE GENOMIC DNA]</scope>
    <source>
        <strain evidence="3">cv. G240</strain>
    </source>
</reference>
<dbReference type="InterPro" id="IPR005677">
    <property type="entry name" value="Fum_hydII"/>
</dbReference>
<accession>A0A7J7GD41</accession>
<dbReference type="GO" id="GO:0006099">
    <property type="term" value="P:tricarboxylic acid cycle"/>
    <property type="evidence" value="ECO:0007669"/>
    <property type="project" value="TreeGrafter"/>
</dbReference>
<gene>
    <name evidence="2" type="ORF">HYC85_024820</name>
</gene>
<dbReference type="PANTHER" id="PTHR11444">
    <property type="entry name" value="ASPARTATEAMMONIA/ARGININOSUCCINATE/ADENYLOSUCCINATE LYASE"/>
    <property type="match status" value="1"/>
</dbReference>
<name>A0A7J7GD41_CAMSI</name>
<dbReference type="InterPro" id="IPR008948">
    <property type="entry name" value="L-Aspartase-like"/>
</dbReference>
<sequence>MYPNDHVNRSQSSNDTFPIVMMHIAAATEINSRLIPNLKTLRSSIHSKLRVFYMDPWQAKGGCGVRRACSDATLCFLVVVLCGAFDEVSVEFKDIIKIGRTHTQDATPLTLGQEFSGYTTQASLLCYQTFGVSCEQLAQGGTAVGTGLNTKKGGVREDPMALNPPSFEINECQVATFCLVIRKGVETVFENCKFMDHLFLTEKAVGHHLHNLVGKAQDSWRPSGHGGPMTFGHMAGETQATSADKDLQNYCHNTSPLMQPITAFIMTTPPRQNRAPSP</sequence>
<dbReference type="Gene3D" id="1.20.200.10">
    <property type="entry name" value="Fumarase/aspartase (Central domain)"/>
    <property type="match status" value="1"/>
</dbReference>
<feature type="domain" description="Fumarate lyase N-terminal" evidence="1">
    <location>
        <begin position="3"/>
        <end position="48"/>
    </location>
</feature>
<reference evidence="2 3" key="2">
    <citation type="submission" date="2020-07" db="EMBL/GenBank/DDBJ databases">
        <title>Genome assembly of wild tea tree DASZ reveals pedigree and selection history of tea varieties.</title>
        <authorList>
            <person name="Zhang W."/>
        </authorList>
    </citation>
    <scope>NUCLEOTIDE SEQUENCE [LARGE SCALE GENOMIC DNA]</scope>
    <source>
        <strain evidence="3">cv. G240</strain>
        <tissue evidence="2">Leaf</tissue>
    </source>
</reference>
<dbReference type="InterPro" id="IPR022761">
    <property type="entry name" value="Fumarate_lyase_N"/>
</dbReference>
<dbReference type="EMBL" id="JACBKZ010000012">
    <property type="protein sequence ID" value="KAF5937314.1"/>
    <property type="molecule type" value="Genomic_DNA"/>
</dbReference>
<dbReference type="Pfam" id="PF00206">
    <property type="entry name" value="Lyase_1"/>
    <property type="match status" value="2"/>
</dbReference>
<dbReference type="Proteomes" id="UP000593564">
    <property type="component" value="Unassembled WGS sequence"/>
</dbReference>
<dbReference type="AlphaFoldDB" id="A0A7J7GD41"/>
<dbReference type="PANTHER" id="PTHR11444:SF1">
    <property type="entry name" value="FUMARATE HYDRATASE, MITOCHONDRIAL"/>
    <property type="match status" value="1"/>
</dbReference>
<evidence type="ECO:0000313" key="2">
    <source>
        <dbReference type="EMBL" id="KAF5937314.1"/>
    </source>
</evidence>
<keyword evidence="3" id="KW-1185">Reference proteome</keyword>
<comment type="caution">
    <text evidence="2">The sequence shown here is derived from an EMBL/GenBank/DDBJ whole genome shotgun (WGS) entry which is preliminary data.</text>
</comment>
<proteinExistence type="predicted"/>
<evidence type="ECO:0000313" key="3">
    <source>
        <dbReference type="Proteomes" id="UP000593564"/>
    </source>
</evidence>